<accession>A0A8S2T5V2</accession>
<dbReference type="InterPro" id="IPR050352">
    <property type="entry name" value="ABCG_transporters"/>
</dbReference>
<keyword evidence="3" id="KW-0813">Transport</keyword>
<dbReference type="AlphaFoldDB" id="A0A8S2T5V2"/>
<organism evidence="9 10">
    <name type="scientific">Didymodactylos carnosus</name>
    <dbReference type="NCBI Taxonomy" id="1234261"/>
    <lineage>
        <taxon>Eukaryota</taxon>
        <taxon>Metazoa</taxon>
        <taxon>Spiralia</taxon>
        <taxon>Gnathifera</taxon>
        <taxon>Rotifera</taxon>
        <taxon>Eurotatoria</taxon>
        <taxon>Bdelloidea</taxon>
        <taxon>Philodinida</taxon>
        <taxon>Philodinidae</taxon>
        <taxon>Didymodactylos</taxon>
    </lineage>
</organism>
<dbReference type="PROSITE" id="PS50893">
    <property type="entry name" value="ABC_TRANSPORTER_2"/>
    <property type="match status" value="1"/>
</dbReference>
<feature type="transmembrane region" description="Helical" evidence="7">
    <location>
        <begin position="305"/>
        <end position="326"/>
    </location>
</feature>
<evidence type="ECO:0000259" key="8">
    <source>
        <dbReference type="PROSITE" id="PS50893"/>
    </source>
</evidence>
<dbReference type="InterPro" id="IPR003439">
    <property type="entry name" value="ABC_transporter-like_ATP-bd"/>
</dbReference>
<dbReference type="GO" id="GO:0140359">
    <property type="term" value="F:ABC-type transporter activity"/>
    <property type="evidence" value="ECO:0007669"/>
    <property type="project" value="InterPro"/>
</dbReference>
<evidence type="ECO:0000313" key="9">
    <source>
        <dbReference type="EMBL" id="CAF4242643.1"/>
    </source>
</evidence>
<proteinExistence type="inferred from homology"/>
<evidence type="ECO:0000256" key="6">
    <source>
        <dbReference type="ARBA" id="ARBA00023136"/>
    </source>
</evidence>
<dbReference type="Pfam" id="PF19055">
    <property type="entry name" value="ABC2_membrane_7"/>
    <property type="match status" value="1"/>
</dbReference>
<dbReference type="GO" id="GO:0005524">
    <property type="term" value="F:ATP binding"/>
    <property type="evidence" value="ECO:0007669"/>
    <property type="project" value="InterPro"/>
</dbReference>
<dbReference type="GO" id="GO:0016324">
    <property type="term" value="C:apical plasma membrane"/>
    <property type="evidence" value="ECO:0007669"/>
    <property type="project" value="UniProtKB-ARBA"/>
</dbReference>
<dbReference type="InterPro" id="IPR013525">
    <property type="entry name" value="ABC2_TM"/>
</dbReference>
<gene>
    <name evidence="9" type="ORF">TMI583_LOCUS35619</name>
</gene>
<reference evidence="9" key="1">
    <citation type="submission" date="2021-02" db="EMBL/GenBank/DDBJ databases">
        <authorList>
            <person name="Nowell W R."/>
        </authorList>
    </citation>
    <scope>NUCLEOTIDE SEQUENCE</scope>
</reference>
<evidence type="ECO:0000256" key="4">
    <source>
        <dbReference type="ARBA" id="ARBA00022692"/>
    </source>
</evidence>
<protein>
    <recommendedName>
        <fullName evidence="8">ABC transporter domain-containing protein</fullName>
    </recommendedName>
</protein>
<dbReference type="Pfam" id="PF00005">
    <property type="entry name" value="ABC_tran"/>
    <property type="match status" value="1"/>
</dbReference>
<dbReference type="Pfam" id="PF01061">
    <property type="entry name" value="ABC2_membrane"/>
    <property type="match status" value="1"/>
</dbReference>
<dbReference type="FunFam" id="3.40.50.300:FF:000622">
    <property type="entry name" value="ATP-binding cassette sub-family G member 2"/>
    <property type="match status" value="1"/>
</dbReference>
<comment type="similarity">
    <text evidence="2">Belongs to the ABC transporter superfamily. ABCG family. Eye pigment precursor importer (TC 3.A.1.204) subfamily.</text>
</comment>
<keyword evidence="6 7" id="KW-0472">Membrane</keyword>
<evidence type="ECO:0000313" key="10">
    <source>
        <dbReference type="Proteomes" id="UP000682733"/>
    </source>
</evidence>
<keyword evidence="4 7" id="KW-0812">Transmembrane</keyword>
<dbReference type="InterPro" id="IPR027417">
    <property type="entry name" value="P-loop_NTPase"/>
</dbReference>
<feature type="transmembrane region" description="Helical" evidence="7">
    <location>
        <begin position="394"/>
        <end position="415"/>
    </location>
</feature>
<name>A0A8S2T5V2_9BILA</name>
<evidence type="ECO:0000256" key="7">
    <source>
        <dbReference type="SAM" id="Phobius"/>
    </source>
</evidence>
<feature type="domain" description="ABC transporter" evidence="8">
    <location>
        <begin position="1"/>
        <end position="206"/>
    </location>
</feature>
<evidence type="ECO:0000256" key="3">
    <source>
        <dbReference type="ARBA" id="ARBA00022448"/>
    </source>
</evidence>
<dbReference type="PANTHER" id="PTHR48041:SF116">
    <property type="entry name" value="PROTEIN BROWN"/>
    <property type="match status" value="1"/>
</dbReference>
<dbReference type="GO" id="GO:0015562">
    <property type="term" value="F:efflux transmembrane transporter activity"/>
    <property type="evidence" value="ECO:0007669"/>
    <property type="project" value="UniProtKB-ARBA"/>
</dbReference>
<comment type="subcellular location">
    <subcellularLocation>
        <location evidence="1">Membrane</location>
        <topology evidence="1">Multi-pass membrane protein</topology>
    </subcellularLocation>
</comment>
<dbReference type="EMBL" id="CAJOBA010051241">
    <property type="protein sequence ID" value="CAF4242643.1"/>
    <property type="molecule type" value="Genomic_DNA"/>
</dbReference>
<dbReference type="Proteomes" id="UP000682733">
    <property type="component" value="Unassembled WGS sequence"/>
</dbReference>
<dbReference type="GO" id="GO:0016887">
    <property type="term" value="F:ATP hydrolysis activity"/>
    <property type="evidence" value="ECO:0007669"/>
    <property type="project" value="InterPro"/>
</dbReference>
<dbReference type="GO" id="GO:0008514">
    <property type="term" value="F:organic anion transmembrane transporter activity"/>
    <property type="evidence" value="ECO:0007669"/>
    <property type="project" value="UniProtKB-ARBA"/>
</dbReference>
<evidence type="ECO:0000256" key="5">
    <source>
        <dbReference type="ARBA" id="ARBA00022989"/>
    </source>
</evidence>
<evidence type="ECO:0000256" key="1">
    <source>
        <dbReference type="ARBA" id="ARBA00004141"/>
    </source>
</evidence>
<feature type="non-terminal residue" evidence="9">
    <location>
        <position position="1"/>
    </location>
</feature>
<dbReference type="Gene3D" id="3.40.50.300">
    <property type="entry name" value="P-loop containing nucleotide triphosphate hydrolases"/>
    <property type="match status" value="1"/>
</dbReference>
<dbReference type="PANTHER" id="PTHR48041">
    <property type="entry name" value="ABC TRANSPORTER G FAMILY MEMBER 28"/>
    <property type="match status" value="1"/>
</dbReference>
<sequence>PSGCGKSSLLDILAARKDPNGLSGKVFINGQIQTVNFKYRVGYVVQDDILSGTLTVKENLAFSANVRLPTDVNAQEKSKIVTRVIHELGLEKCADTRVGTYLTRGVSGGERKRTNIGMELVLSPSIIFLDEPTTGLDSSTAVKVMKLLHDLSLKGCTMVFSIHQPRYLIYKLFHRILLLSMGRCIYHGSSSILLSYFSSLGFTCEKQENPCDFILDIVQGDQLTIIDTDKEQNQKLTQQKIAESLNDKYLKSLMWKRVKEETDFYIDQSTSILLNETLPKKSRISELYYVSQRIIRSTTRKPSTFIAQIIVAITFAVLSGLVFFKIDHSIDEGVTNRIGAIFLLVSFQIFVNAVTLELFVKERALFIHEHSSGYYHVSTYMVSKLICDLIPLRGLPAILLAIICLCCLAHCAHVLDLDTVTPVLSWIQWLVEEQQYPITL</sequence>
<dbReference type="SUPFAM" id="SSF52540">
    <property type="entry name" value="P-loop containing nucleoside triphosphate hydrolases"/>
    <property type="match status" value="1"/>
</dbReference>
<dbReference type="InterPro" id="IPR043926">
    <property type="entry name" value="ABCG_dom"/>
</dbReference>
<evidence type="ECO:0000256" key="2">
    <source>
        <dbReference type="ARBA" id="ARBA00005814"/>
    </source>
</evidence>
<comment type="caution">
    <text evidence="9">The sequence shown here is derived from an EMBL/GenBank/DDBJ whole genome shotgun (WGS) entry which is preliminary data.</text>
</comment>
<keyword evidence="5 7" id="KW-1133">Transmembrane helix</keyword>
<feature type="transmembrane region" description="Helical" evidence="7">
    <location>
        <begin position="338"/>
        <end position="360"/>
    </location>
</feature>